<evidence type="ECO:0000313" key="2">
    <source>
        <dbReference type="Proteomes" id="UP000038802"/>
    </source>
</evidence>
<organism evidence="1 2">
    <name type="scientific">Mycobacterium tuberculosis</name>
    <dbReference type="NCBI Taxonomy" id="1773"/>
    <lineage>
        <taxon>Bacteria</taxon>
        <taxon>Bacillati</taxon>
        <taxon>Actinomycetota</taxon>
        <taxon>Actinomycetes</taxon>
        <taxon>Mycobacteriales</taxon>
        <taxon>Mycobacteriaceae</taxon>
        <taxon>Mycobacterium</taxon>
        <taxon>Mycobacterium tuberculosis complex</taxon>
    </lineage>
</organism>
<name>A0A0T9CEM9_MYCTX</name>
<protein>
    <submittedName>
        <fullName evidence="1">Uncharacterized protein</fullName>
    </submittedName>
</protein>
<evidence type="ECO:0000313" key="1">
    <source>
        <dbReference type="EMBL" id="COX34264.1"/>
    </source>
</evidence>
<proteinExistence type="predicted"/>
<accession>A0A0T9CEM9</accession>
<gene>
    <name evidence="1" type="ORF">ERS007703_05105</name>
</gene>
<dbReference type="Proteomes" id="UP000038802">
    <property type="component" value="Unassembled WGS sequence"/>
</dbReference>
<dbReference type="EMBL" id="CSAE01001144">
    <property type="protein sequence ID" value="COX34264.1"/>
    <property type="molecule type" value="Genomic_DNA"/>
</dbReference>
<sequence>MSSKGSPLRNTMPMPSPVRVCALDVVLYMRPEPPVAITTALA</sequence>
<dbReference type="AlphaFoldDB" id="A0A0T9CEM9"/>
<reference evidence="2" key="1">
    <citation type="submission" date="2015-03" db="EMBL/GenBank/DDBJ databases">
        <authorList>
            <consortium name="Pathogen Informatics"/>
        </authorList>
    </citation>
    <scope>NUCLEOTIDE SEQUENCE [LARGE SCALE GENOMIC DNA]</scope>
    <source>
        <strain evidence="2">K00500041</strain>
    </source>
</reference>